<evidence type="ECO:0000313" key="2">
    <source>
        <dbReference type="Proteomes" id="UP000219182"/>
    </source>
</evidence>
<protein>
    <recommendedName>
        <fullName evidence="3">Glycosyltransferase 2-like domain-containing protein</fullName>
    </recommendedName>
</protein>
<sequence length="310" mass="35279">MKLIVVTPAGRERYLRLLSHHVLKSADVYEWHLWDNCRNEADRAYLQRLAATDKRCVIKTLPQADGSNNAIGDFFRFCDDADAFYLRLDDDVVFLEEGFFARFMKRVMAEKGAALWYAPLIINNAICNTMIKYLSKVLVEGPLTCQASCEFSWAHASFPQALHPVFIEAVRTNRLGDFRVPDREIRLSRFSINAIGFFGSDIVELGDGFFPPGGDHGGEEEWLSATLPAKLDRPGKVLGDLVVAHFSFFTQERRLLQTNILDRYYELAGLAPPVYQIPAIRLKDRLRPWRKLKRGRPPKYTISLPAIVAG</sequence>
<accession>A0A2A6FE15</accession>
<name>A0A2A6FE15_9HYPH</name>
<dbReference type="Proteomes" id="UP000219182">
    <property type="component" value="Unassembled WGS sequence"/>
</dbReference>
<dbReference type="AlphaFoldDB" id="A0A2A6FE15"/>
<evidence type="ECO:0000313" key="1">
    <source>
        <dbReference type="EMBL" id="PDQ19881.1"/>
    </source>
</evidence>
<proteinExistence type="predicted"/>
<evidence type="ECO:0008006" key="3">
    <source>
        <dbReference type="Google" id="ProtNLM"/>
    </source>
</evidence>
<comment type="caution">
    <text evidence="1">The sequence shown here is derived from an EMBL/GenBank/DDBJ whole genome shotgun (WGS) entry which is preliminary data.</text>
</comment>
<gene>
    <name evidence="1" type="ORF">CN311_17120</name>
</gene>
<keyword evidence="2" id="KW-1185">Reference proteome</keyword>
<dbReference type="InterPro" id="IPR029044">
    <property type="entry name" value="Nucleotide-diphossugar_trans"/>
</dbReference>
<organism evidence="1 2">
    <name type="scientific">Mesorhizobium sanjuanii</name>
    <dbReference type="NCBI Taxonomy" id="2037900"/>
    <lineage>
        <taxon>Bacteria</taxon>
        <taxon>Pseudomonadati</taxon>
        <taxon>Pseudomonadota</taxon>
        <taxon>Alphaproteobacteria</taxon>
        <taxon>Hyphomicrobiales</taxon>
        <taxon>Phyllobacteriaceae</taxon>
        <taxon>Mesorhizobium</taxon>
    </lineage>
</organism>
<dbReference type="EMBL" id="NWQG01000105">
    <property type="protein sequence ID" value="PDQ19881.1"/>
    <property type="molecule type" value="Genomic_DNA"/>
</dbReference>
<reference evidence="1 2" key="1">
    <citation type="submission" date="2017-09" db="EMBL/GenBank/DDBJ databases">
        <title>Mesorhizobum sanjuanii sp. nov. isolated from nodules of Lotus tenuis in saline-alkaline lowlands of Flooding Pampa.</title>
        <authorList>
            <person name="Sannazzaro A.I."/>
            <person name="Torres Tejerizo G.A."/>
            <person name="Fontana F."/>
            <person name="Cumpa Velazquez L.M."/>
            <person name="Hansen L."/>
            <person name="Pistorio M."/>
            <person name="Estrella M.J."/>
        </authorList>
    </citation>
    <scope>NUCLEOTIDE SEQUENCE [LARGE SCALE GENOMIC DNA]</scope>
    <source>
        <strain evidence="1 2">BSA136</strain>
    </source>
</reference>
<dbReference type="SUPFAM" id="SSF53448">
    <property type="entry name" value="Nucleotide-diphospho-sugar transferases"/>
    <property type="match status" value="1"/>
</dbReference>
<dbReference type="RefSeq" id="WP_097574937.1">
    <property type="nucleotide sequence ID" value="NZ_NWQG01000105.1"/>
</dbReference>